<evidence type="ECO:0000313" key="1">
    <source>
        <dbReference type="EMBL" id="EMY78245.1"/>
    </source>
</evidence>
<reference evidence="1" key="1">
    <citation type="submission" date="2013-03" db="EMBL/GenBank/DDBJ databases">
        <authorList>
            <person name="Harkins D.M."/>
            <person name="Durkin A.S."/>
            <person name="Brinkac L.M."/>
            <person name="Haft D.H."/>
            <person name="Selengut J.D."/>
            <person name="Sanka R."/>
            <person name="DePew J."/>
            <person name="Purushe J."/>
            <person name="Hartskeerl R.A."/>
            <person name="Ahmed A."/>
            <person name="van der Linden H."/>
            <person name="Goris M.G.A."/>
            <person name="Vinetz J.M."/>
            <person name="Sutton G.G."/>
            <person name="Nierman W.C."/>
            <person name="Fouts D.E."/>
        </authorList>
    </citation>
    <scope>NUCLEOTIDE SEQUENCE [LARGE SCALE GENOMIC DNA]</scope>
    <source>
        <strain evidence="1">ICFT</strain>
    </source>
</reference>
<name>N1WGZ6_9LEPT</name>
<feature type="non-terminal residue" evidence="1">
    <location>
        <position position="1"/>
    </location>
</feature>
<proteinExistence type="predicted"/>
<dbReference type="Proteomes" id="UP000012313">
    <property type="component" value="Unassembled WGS sequence"/>
</dbReference>
<sequence length="35" mass="4001">LQKGIQLDSMRESNVFHSGSGVTPSIAEVRYNWFF</sequence>
<comment type="caution">
    <text evidence="1">The sequence shown here is derived from an EMBL/GenBank/DDBJ whole genome shotgun (WGS) entry which is preliminary data.</text>
</comment>
<keyword evidence="2" id="KW-1185">Reference proteome</keyword>
<accession>N1WGZ6</accession>
<evidence type="ECO:0000313" key="2">
    <source>
        <dbReference type="Proteomes" id="UP000012313"/>
    </source>
</evidence>
<gene>
    <name evidence="1" type="ORF">LEP1GSC060_1410</name>
</gene>
<dbReference type="AlphaFoldDB" id="N1WGZ6"/>
<dbReference type="EMBL" id="AOHC02000025">
    <property type="protein sequence ID" value="EMY78245.1"/>
    <property type="molecule type" value="Genomic_DNA"/>
</dbReference>
<organism evidence="1 2">
    <name type="scientific">Leptospira weilii serovar Ranarum str. ICFT</name>
    <dbReference type="NCBI Taxonomy" id="1218598"/>
    <lineage>
        <taxon>Bacteria</taxon>
        <taxon>Pseudomonadati</taxon>
        <taxon>Spirochaetota</taxon>
        <taxon>Spirochaetia</taxon>
        <taxon>Leptospirales</taxon>
        <taxon>Leptospiraceae</taxon>
        <taxon>Leptospira</taxon>
    </lineage>
</organism>
<protein>
    <submittedName>
        <fullName evidence="1">Uncharacterized protein</fullName>
    </submittedName>
</protein>